<organism evidence="1 2">
    <name type="scientific">Mesorhabditis belari</name>
    <dbReference type="NCBI Taxonomy" id="2138241"/>
    <lineage>
        <taxon>Eukaryota</taxon>
        <taxon>Metazoa</taxon>
        <taxon>Ecdysozoa</taxon>
        <taxon>Nematoda</taxon>
        <taxon>Chromadorea</taxon>
        <taxon>Rhabditida</taxon>
        <taxon>Rhabditina</taxon>
        <taxon>Rhabditomorpha</taxon>
        <taxon>Rhabditoidea</taxon>
        <taxon>Rhabditidae</taxon>
        <taxon>Mesorhabditinae</taxon>
        <taxon>Mesorhabditis</taxon>
    </lineage>
</organism>
<proteinExistence type="predicted"/>
<dbReference type="InterPro" id="IPR011990">
    <property type="entry name" value="TPR-like_helical_dom_sf"/>
</dbReference>
<keyword evidence="1" id="KW-1185">Reference proteome</keyword>
<dbReference type="WBParaSite" id="MBELARI_LOCUS9192">
    <property type="protein sequence ID" value="MBELARI_LOCUS9192"/>
    <property type="gene ID" value="MBELARI_LOCUS9192"/>
</dbReference>
<dbReference type="AlphaFoldDB" id="A0AAF3JBZ0"/>
<evidence type="ECO:0000313" key="1">
    <source>
        <dbReference type="Proteomes" id="UP000887575"/>
    </source>
</evidence>
<sequence>MEQMGARAASVYALLAVIEPGLAMKELKSMSEMDEDATITQWPTAWGESHRWKGGTQDAFTHFPGNDRQIWCNSLSFGWSIQVNLSVTQGQGECRRVLDVEFY</sequence>
<protein>
    <submittedName>
        <fullName evidence="2">Uncharacterized protein</fullName>
    </submittedName>
</protein>
<evidence type="ECO:0000313" key="2">
    <source>
        <dbReference type="WBParaSite" id="MBELARI_LOCUS9192"/>
    </source>
</evidence>
<name>A0AAF3JBZ0_9BILA</name>
<dbReference type="Proteomes" id="UP000887575">
    <property type="component" value="Unassembled WGS sequence"/>
</dbReference>
<reference evidence="2" key="1">
    <citation type="submission" date="2024-02" db="UniProtKB">
        <authorList>
            <consortium name="WormBaseParasite"/>
        </authorList>
    </citation>
    <scope>IDENTIFICATION</scope>
</reference>
<accession>A0AAF3JBZ0</accession>
<dbReference type="Gene3D" id="1.25.40.10">
    <property type="entry name" value="Tetratricopeptide repeat domain"/>
    <property type="match status" value="1"/>
</dbReference>
<dbReference type="Pfam" id="PF04733">
    <property type="entry name" value="Coatomer_E"/>
    <property type="match status" value="1"/>
</dbReference>